<evidence type="ECO:0000259" key="2">
    <source>
        <dbReference type="Pfam" id="PF07331"/>
    </source>
</evidence>
<dbReference type="Proteomes" id="UP000189545">
    <property type="component" value="Chromosome"/>
</dbReference>
<evidence type="ECO:0000313" key="4">
    <source>
        <dbReference type="Proteomes" id="UP000189545"/>
    </source>
</evidence>
<feature type="domain" description="DUF1468" evidence="2">
    <location>
        <begin position="9"/>
        <end position="155"/>
    </location>
</feature>
<dbReference type="EMBL" id="CP014782">
    <property type="protein sequence ID" value="AQS39506.1"/>
    <property type="molecule type" value="Genomic_DNA"/>
</dbReference>
<organism evidence="3 4">
    <name type="scientific">Shewanella psychrophila</name>
    <dbReference type="NCBI Taxonomy" id="225848"/>
    <lineage>
        <taxon>Bacteria</taxon>
        <taxon>Pseudomonadati</taxon>
        <taxon>Pseudomonadota</taxon>
        <taxon>Gammaproteobacteria</taxon>
        <taxon>Alteromonadales</taxon>
        <taxon>Shewanellaceae</taxon>
        <taxon>Shewanella</taxon>
    </lineage>
</organism>
<dbReference type="STRING" id="225848.Sps_04420"/>
<protein>
    <submittedName>
        <fullName evidence="3">Tripartite tricarboxylate transporter TctB family</fullName>
    </submittedName>
</protein>
<gene>
    <name evidence="3" type="ORF">Sps_04420</name>
</gene>
<keyword evidence="4" id="KW-1185">Reference proteome</keyword>
<feature type="transmembrane region" description="Helical" evidence="1">
    <location>
        <begin position="107"/>
        <end position="124"/>
    </location>
</feature>
<accession>A0A1S6HVB2</accession>
<dbReference type="InterPro" id="IPR009936">
    <property type="entry name" value="DUF1468"/>
</dbReference>
<feature type="transmembrane region" description="Helical" evidence="1">
    <location>
        <begin position="45"/>
        <end position="64"/>
    </location>
</feature>
<evidence type="ECO:0000256" key="1">
    <source>
        <dbReference type="SAM" id="Phobius"/>
    </source>
</evidence>
<keyword evidence="1" id="KW-0812">Transmembrane</keyword>
<dbReference type="AlphaFoldDB" id="A0A1S6HVB2"/>
<feature type="transmembrane region" description="Helical" evidence="1">
    <location>
        <begin position="85"/>
        <end position="101"/>
    </location>
</feature>
<keyword evidence="1" id="KW-0472">Membrane</keyword>
<dbReference type="KEGG" id="spsw:Sps_04420"/>
<keyword evidence="1" id="KW-1133">Transmembrane helix</keyword>
<sequence>MNISKDKLGALFFFIFSVCYGYYATQIPLYPGEEYDVFTSQTMPKIYAVSAMLVSALALFLAIIEERRSVSLKTENKDKPYFDRKGWSQCGALIGLMFFYGATIEALGFILSTIVFLNIGYLILGERRPKILFLASVPVVIVFWAIMTQLLGIYLSTGDIWS</sequence>
<reference evidence="3 4" key="1">
    <citation type="submission" date="2016-03" db="EMBL/GenBank/DDBJ databases">
        <title>Complete genome sequence of Shewanella psychrophila WP2, a deep sea bacterium isolated from west Pacific sediment.</title>
        <authorList>
            <person name="Xu G."/>
            <person name="Jian H."/>
        </authorList>
    </citation>
    <scope>NUCLEOTIDE SEQUENCE [LARGE SCALE GENOMIC DNA]</scope>
    <source>
        <strain evidence="3 4">WP2</strain>
    </source>
</reference>
<proteinExistence type="predicted"/>
<dbReference type="Pfam" id="PF07331">
    <property type="entry name" value="TctB"/>
    <property type="match status" value="1"/>
</dbReference>
<name>A0A1S6HVB2_9GAMM</name>
<dbReference type="RefSeq" id="WP_077754405.1">
    <property type="nucleotide sequence ID" value="NZ_CP014782.1"/>
</dbReference>
<dbReference type="OrthoDB" id="6214403at2"/>
<evidence type="ECO:0000313" key="3">
    <source>
        <dbReference type="EMBL" id="AQS39506.1"/>
    </source>
</evidence>
<feature type="transmembrane region" description="Helical" evidence="1">
    <location>
        <begin position="131"/>
        <end position="155"/>
    </location>
</feature>